<organism evidence="1 2">
    <name type="scientific">Anaerocolumna chitinilytica</name>
    <dbReference type="NCBI Taxonomy" id="1727145"/>
    <lineage>
        <taxon>Bacteria</taxon>
        <taxon>Bacillati</taxon>
        <taxon>Bacillota</taxon>
        <taxon>Clostridia</taxon>
        <taxon>Lachnospirales</taxon>
        <taxon>Lachnospiraceae</taxon>
        <taxon>Anaerocolumna</taxon>
    </lineage>
</organism>
<protein>
    <recommendedName>
        <fullName evidence="3">Nucleoside 2-deoxyribosyltransferase</fullName>
    </recommendedName>
</protein>
<accession>A0A7M3SA73</accession>
<dbReference type="Proteomes" id="UP000515703">
    <property type="component" value="Chromosome"/>
</dbReference>
<proteinExistence type="predicted"/>
<dbReference type="KEGG" id="acht:bsdcttw_45310"/>
<reference evidence="1 2" key="2">
    <citation type="submission" date="2020-08" db="EMBL/GenBank/DDBJ databases">
        <authorList>
            <person name="Ueki A."/>
            <person name="Tonouchi A."/>
        </authorList>
    </citation>
    <scope>NUCLEOTIDE SEQUENCE [LARGE SCALE GENOMIC DNA]</scope>
    <source>
        <strain evidence="1 2">CTTW</strain>
    </source>
</reference>
<dbReference type="SUPFAM" id="SSF52309">
    <property type="entry name" value="N-(deoxy)ribosyltransferase-like"/>
    <property type="match status" value="1"/>
</dbReference>
<name>A0A7M3SA73_9FIRM</name>
<gene>
    <name evidence="1" type="ORF">bsdcttw_45310</name>
</gene>
<sequence>MRGEVWLTFVNTYVYNMKIFLAYPFTELINIESGLVNKNEKEFLMNCIKILGDNKYCVFSAHNREAYGENLMNADTATSLDYKEMCNTDLVVAFPEKSGGVHVELGWAASNNKPIILFINKEFDYSPMIQGLHKITKIKYVTYDRKKMENVPNIMLDEIKQFERGLLT</sequence>
<dbReference type="AlphaFoldDB" id="A0A7M3SA73"/>
<dbReference type="RefSeq" id="WP_207726457.1">
    <property type="nucleotide sequence ID" value="NZ_AP023368.1"/>
</dbReference>
<evidence type="ECO:0000313" key="2">
    <source>
        <dbReference type="Proteomes" id="UP000515703"/>
    </source>
</evidence>
<keyword evidence="2" id="KW-1185">Reference proteome</keyword>
<dbReference type="Gene3D" id="3.40.50.450">
    <property type="match status" value="1"/>
</dbReference>
<evidence type="ECO:0008006" key="3">
    <source>
        <dbReference type="Google" id="ProtNLM"/>
    </source>
</evidence>
<reference evidence="1 2" key="1">
    <citation type="submission" date="2020-08" db="EMBL/GenBank/DDBJ databases">
        <title>Draft genome sequencing of an Anaerocolumna strain isolated from anoxic soil subjected to BSD treatment.</title>
        <authorList>
            <person name="Uek A."/>
            <person name="Tonouchi A."/>
        </authorList>
    </citation>
    <scope>NUCLEOTIDE SEQUENCE [LARGE SCALE GENOMIC DNA]</scope>
    <source>
        <strain evidence="1 2">CTTW</strain>
    </source>
</reference>
<evidence type="ECO:0000313" key="1">
    <source>
        <dbReference type="EMBL" id="BCK01491.1"/>
    </source>
</evidence>
<dbReference type="EMBL" id="AP023368">
    <property type="protein sequence ID" value="BCK01491.1"/>
    <property type="molecule type" value="Genomic_DNA"/>
</dbReference>